<evidence type="ECO:0000256" key="5">
    <source>
        <dbReference type="ARBA" id="ARBA00022801"/>
    </source>
</evidence>
<dbReference type="SUPFAM" id="SSF103642">
    <property type="entry name" value="Sec-C motif"/>
    <property type="match status" value="1"/>
</dbReference>
<evidence type="ECO:0000256" key="6">
    <source>
        <dbReference type="HAMAP-Rule" id="MF_01974"/>
    </source>
</evidence>
<dbReference type="SUPFAM" id="SSF55920">
    <property type="entry name" value="Creatinase/aminopeptidase"/>
    <property type="match status" value="1"/>
</dbReference>
<feature type="binding site" evidence="6">
    <location>
        <position position="147"/>
    </location>
    <ligand>
        <name>a divalent metal cation</name>
        <dbReference type="ChEBI" id="CHEBI:60240"/>
        <label>2</label>
        <note>catalytic</note>
    </ligand>
</feature>
<feature type="binding site" evidence="6">
    <location>
        <position position="243"/>
    </location>
    <ligand>
        <name>a divalent metal cation</name>
        <dbReference type="ChEBI" id="CHEBI:60240"/>
        <label>2</label>
        <note>catalytic</note>
    </ligand>
</feature>
<dbReference type="EC" id="3.4.11.18" evidence="6 7"/>
<dbReference type="InterPro" id="IPR036005">
    <property type="entry name" value="Creatinase/aminopeptidase-like"/>
</dbReference>
<dbReference type="PRINTS" id="PR00599">
    <property type="entry name" value="MAPEPTIDASE"/>
</dbReference>
<organism evidence="9 10">
    <name type="scientific">Turicibacter faecis</name>
    <dbReference type="NCBI Taxonomy" id="2963365"/>
    <lineage>
        <taxon>Bacteria</taxon>
        <taxon>Bacillati</taxon>
        <taxon>Bacillota</taxon>
        <taxon>Erysipelotrichia</taxon>
        <taxon>Erysipelotrichales</taxon>
        <taxon>Turicibacteraceae</taxon>
        <taxon>Turicibacter</taxon>
    </lineage>
</organism>
<feature type="binding site" evidence="6">
    <location>
        <position position="118"/>
    </location>
    <ligand>
        <name>substrate</name>
    </ligand>
</feature>
<keyword evidence="4 6" id="KW-0479">Metal-binding</keyword>
<dbReference type="PANTHER" id="PTHR43330:SF8">
    <property type="entry name" value="METHIONINE AMINOPEPTIDASE 1D, MITOCHONDRIAL"/>
    <property type="match status" value="1"/>
</dbReference>
<dbReference type="RefSeq" id="WP_262951076.1">
    <property type="nucleotide sequence ID" value="NZ_AP028127.1"/>
</dbReference>
<evidence type="ECO:0000256" key="2">
    <source>
        <dbReference type="ARBA" id="ARBA00022438"/>
    </source>
</evidence>
<evidence type="ECO:0000313" key="9">
    <source>
        <dbReference type="EMBL" id="BEH90370.1"/>
    </source>
</evidence>
<dbReference type="PANTHER" id="PTHR43330">
    <property type="entry name" value="METHIONINE AMINOPEPTIDASE"/>
    <property type="match status" value="1"/>
</dbReference>
<dbReference type="NCBIfam" id="NF008970">
    <property type="entry name" value="PRK12318.1"/>
    <property type="match status" value="1"/>
</dbReference>
<sequence length="290" mass="32200">MQKIGRNDKCWCGSGKKYKQCHLKIEEKISKHYHQGDEVPTRELLKTNEQIEGIRKAGRVNTMVLDKIAEVIKEGMSTEELNQIAHQYTIELGGTPAPLNYHGFPKSICTSINEVVCHGIPSPDEILKSGDIVNVDVTTIVDGYYADASRMFMIGEVDEEKQKLVRVAKECLDLGLKAAQPWGYIGDIGAVISEHAAQYGYTIVQNIGGHGVGVEFHEEPYVSHVGVRGTDCLIVPGMTFTIEPMLNMGVAEVVEHESDGWTIYTADRKPSAQWEYTILITEEGPEILTH</sequence>
<dbReference type="Gene3D" id="3.90.230.10">
    <property type="entry name" value="Creatinase/methionine aminopeptidase superfamily"/>
    <property type="match status" value="1"/>
</dbReference>
<comment type="similarity">
    <text evidence="6">Belongs to the peptidase M24A family. Methionine aminopeptidase type 1 subfamily.</text>
</comment>
<evidence type="ECO:0000259" key="8">
    <source>
        <dbReference type="Pfam" id="PF00557"/>
    </source>
</evidence>
<feature type="binding site" evidence="6">
    <location>
        <position position="275"/>
    </location>
    <ligand>
        <name>a divalent metal cation</name>
        <dbReference type="ChEBI" id="CHEBI:60240"/>
        <label>2</label>
        <note>catalytic</note>
    </ligand>
</feature>
<name>A0ABM8IH91_9FIRM</name>
<dbReference type="EMBL" id="AP028127">
    <property type="protein sequence ID" value="BEH90370.1"/>
    <property type="molecule type" value="Genomic_DNA"/>
</dbReference>
<dbReference type="GO" id="GO:0004177">
    <property type="term" value="F:aminopeptidase activity"/>
    <property type="evidence" value="ECO:0007669"/>
    <property type="project" value="UniProtKB-KW"/>
</dbReference>
<dbReference type="Proteomes" id="UP001432099">
    <property type="component" value="Chromosome"/>
</dbReference>
<evidence type="ECO:0000256" key="1">
    <source>
        <dbReference type="ARBA" id="ARBA00002521"/>
    </source>
</evidence>
<comment type="cofactor">
    <cofactor evidence="6">
        <name>Co(2+)</name>
        <dbReference type="ChEBI" id="CHEBI:48828"/>
    </cofactor>
    <cofactor evidence="6">
        <name>Zn(2+)</name>
        <dbReference type="ChEBI" id="CHEBI:29105"/>
    </cofactor>
    <cofactor evidence="6">
        <name>Mn(2+)</name>
        <dbReference type="ChEBI" id="CHEBI:29035"/>
    </cofactor>
    <cofactor evidence="6">
        <name>Fe(2+)</name>
        <dbReference type="ChEBI" id="CHEBI:29033"/>
    </cofactor>
    <text evidence="6">Binds 2 divalent metal cations per subunit. Has a high-affinity and a low affinity metal-binding site. The true nature of the physiological cofactor is under debate. The enzyme is active with cobalt, zinc, manganese or divalent iron ions. Most likely, methionine aminopeptidases function as mononuclear Fe(2+)-metalloproteases under physiological conditions, and the catalytically relevant metal-binding site has been assigned to the histidine-containing high-affinity site.</text>
</comment>
<dbReference type="Pfam" id="PF00557">
    <property type="entry name" value="Peptidase_M24"/>
    <property type="match status" value="1"/>
</dbReference>
<dbReference type="InterPro" id="IPR002467">
    <property type="entry name" value="Pept_M24A_MAP1"/>
</dbReference>
<evidence type="ECO:0000256" key="4">
    <source>
        <dbReference type="ARBA" id="ARBA00022723"/>
    </source>
</evidence>
<feature type="binding site" evidence="6">
    <location>
        <position position="136"/>
    </location>
    <ligand>
        <name>a divalent metal cation</name>
        <dbReference type="ChEBI" id="CHEBI:60240"/>
        <label>1</label>
    </ligand>
</feature>
<dbReference type="Pfam" id="PF02810">
    <property type="entry name" value="SEC-C"/>
    <property type="match status" value="1"/>
</dbReference>
<dbReference type="HAMAP" id="MF_01974">
    <property type="entry name" value="MetAP_1"/>
    <property type="match status" value="1"/>
</dbReference>
<dbReference type="Gene3D" id="3.10.450.50">
    <property type="match status" value="1"/>
</dbReference>
<keyword evidence="5 6" id="KW-0378">Hydrolase</keyword>
<feature type="binding site" evidence="6">
    <location>
        <position position="210"/>
    </location>
    <ligand>
        <name>a divalent metal cation</name>
        <dbReference type="ChEBI" id="CHEBI:60240"/>
        <label>2</label>
        <note>catalytic</note>
    </ligand>
</feature>
<feature type="domain" description="Peptidase M24" evidence="8">
    <location>
        <begin position="52"/>
        <end position="282"/>
    </location>
</feature>
<comment type="function">
    <text evidence="1 6">Removes the N-terminal methionine from nascent proteins. The N-terminal methionine is often cleaved when the second residue in the primary sequence is small and uncharged (Met-Ala-, Cys, Gly, Pro, Ser, Thr, or Val). Requires deformylation of the N(alpha)-formylated initiator methionine before it can be hydrolyzed.</text>
</comment>
<dbReference type="NCBIfam" id="TIGR00500">
    <property type="entry name" value="met_pdase_I"/>
    <property type="match status" value="1"/>
</dbReference>
<feature type="binding site" evidence="6">
    <location>
        <position position="275"/>
    </location>
    <ligand>
        <name>a divalent metal cation</name>
        <dbReference type="ChEBI" id="CHEBI:60240"/>
        <label>1</label>
    </ligand>
</feature>
<feature type="binding site" evidence="6">
    <location>
        <position position="217"/>
    </location>
    <ligand>
        <name>substrate</name>
    </ligand>
</feature>
<accession>A0ABM8IH91</accession>
<dbReference type="InterPro" id="IPR004027">
    <property type="entry name" value="SEC_C_motif"/>
</dbReference>
<dbReference type="CDD" id="cd01086">
    <property type="entry name" value="MetAP1"/>
    <property type="match status" value="1"/>
</dbReference>
<gene>
    <name evidence="6" type="primary">map</name>
    <name evidence="9" type="ORF">T23_04720</name>
</gene>
<dbReference type="InterPro" id="IPR001714">
    <property type="entry name" value="Pept_M24_MAP"/>
</dbReference>
<proteinExistence type="inferred from homology"/>
<evidence type="ECO:0000256" key="3">
    <source>
        <dbReference type="ARBA" id="ARBA00022670"/>
    </source>
</evidence>
<comment type="subunit">
    <text evidence="6">Monomer.</text>
</comment>
<keyword evidence="10" id="KW-1185">Reference proteome</keyword>
<protein>
    <recommendedName>
        <fullName evidence="6 7">Methionine aminopeptidase</fullName>
        <shortName evidence="6">MAP</shortName>
        <shortName evidence="6">MetAP</shortName>
        <ecNumber evidence="6 7">3.4.11.18</ecNumber>
    </recommendedName>
    <alternativeName>
        <fullName evidence="6">Peptidase M</fullName>
    </alternativeName>
</protein>
<comment type="catalytic activity">
    <reaction evidence="6 7">
        <text>Release of N-terminal amino acids, preferentially methionine, from peptides and arylamides.</text>
        <dbReference type="EC" id="3.4.11.18"/>
    </reaction>
</comment>
<keyword evidence="2 6" id="KW-0031">Aminopeptidase</keyword>
<dbReference type="InterPro" id="IPR000994">
    <property type="entry name" value="Pept_M24"/>
</dbReference>
<reference evidence="9" key="1">
    <citation type="journal article" date="2024" name="Int. J. Syst. Evol. Microbiol.">
        <title>Turicibacter faecis sp. nov., isolated from faeces of heart failure mouse model.</title>
        <authorList>
            <person name="Imamura Y."/>
            <person name="Motooka D."/>
            <person name="Nakajima Y."/>
            <person name="Ito S."/>
            <person name="Kitakaze M."/>
            <person name="Iida T."/>
            <person name="Nakamura S."/>
        </authorList>
    </citation>
    <scope>NUCLEOTIDE SEQUENCE</scope>
    <source>
        <strain evidence="9">TC023</strain>
    </source>
</reference>
<keyword evidence="3 6" id="KW-0645">Protease</keyword>
<feature type="binding site" evidence="6">
    <location>
        <position position="147"/>
    </location>
    <ligand>
        <name>a divalent metal cation</name>
        <dbReference type="ChEBI" id="CHEBI:60240"/>
        <label>1</label>
    </ligand>
</feature>
<evidence type="ECO:0000313" key="10">
    <source>
        <dbReference type="Proteomes" id="UP001432099"/>
    </source>
</evidence>
<evidence type="ECO:0000256" key="7">
    <source>
        <dbReference type="RuleBase" id="RU003653"/>
    </source>
</evidence>